<organism evidence="1 2">
    <name type="scientific">Diphasiastrum complanatum</name>
    <name type="common">Issler's clubmoss</name>
    <name type="synonym">Lycopodium complanatum</name>
    <dbReference type="NCBI Taxonomy" id="34168"/>
    <lineage>
        <taxon>Eukaryota</taxon>
        <taxon>Viridiplantae</taxon>
        <taxon>Streptophyta</taxon>
        <taxon>Embryophyta</taxon>
        <taxon>Tracheophyta</taxon>
        <taxon>Lycopodiopsida</taxon>
        <taxon>Lycopodiales</taxon>
        <taxon>Lycopodiaceae</taxon>
        <taxon>Lycopodioideae</taxon>
        <taxon>Diphasiastrum</taxon>
    </lineage>
</organism>
<gene>
    <name evidence="1" type="ORF">O6H91_08G052900</name>
</gene>
<sequence length="1021" mass="114856">MISMLSGNMAPRLQKQHVLPVFQLVQRRYMSGQLAEFLHLRSSFPSVNNMWATPQSSLFRSFKTDGLSSNGRMSLLLRRKEMMKSLPIRAFRWFSGKRSNRNAQLRVQFSAHANEKANSSEEGEGIPGDKERVDRSKDSAAVLSNGDENRSEETNETRSEDEREEASSKEGNNFAFDLIKAEFKREFESRILPWQKIDVSLTDFPYFLSSNTRDLLVDCTASYLKQPEFSSYGVGLSSSNRRILLCGPSGSQIYQEKLVKALAKCLKASYLSLDSSVLSPQDFGDHDIASESELESEQEDEDDETEWMADDSDIDGSEEEPEESDGENEERYPVCAVFEVAGEGFKGNQIPEKGRVSSVSEQENLASSDCQYIFRKGNRVKYVGVGKSTEDKATSSRLRKGQRGRIVSVPKGLSRKVGVNFGNCEKNVNNSKLGQSCENMRRSENLIDWCDLADLEPDNGPHAISSEEWVCVLEALAEVVSKPQPLVVFLPDLSRWFERAVVSTRRQEFLQRVEEKLDSLKGPSVLIAGRTKEEQVYFGNRPRLVTHNIKTTSKWMVQETLGLGHIYDLFVNVVKIYPPKDQSLAQDWKKQLEHDKESFAENQNHQQIRKILELHNMECTSLNEVNTRGVHLTDAKAEKIVGWARNHYLATCLTNPDTSNHKLSIPLESFERAMSILQSQESRRTTSGVRDIKAIAEDEYEKVLISAVIPPTEVGVSFENIGALEDVKTTLKELVMLPLQRPELFVRGSLAKPCRGVLLFGPPGTGKTLLAKAVATEAGANFINITSSSITSKWFGDAEKLIQALFRLARKLAPSVIFVDEVDSIMGARGGGLEHETTRRMRNEFLAAWDGLRSKDYERVLVLAATNRPFDLDDAVIRRLPRRILVDLPDAQKRADILRLILADENLEESFNFDKLASSTEGYSGSDLKNLSIAAAYRPLREYLSLEKEVKAQENVAQDGVNSKLAPNMMRCLKLEDFHKAMSEVTASTSFDAISMTELRRWNEQYGEGGSRTKRTFGFAI</sequence>
<keyword evidence="2" id="KW-1185">Reference proteome</keyword>
<evidence type="ECO:0000313" key="2">
    <source>
        <dbReference type="Proteomes" id="UP001162992"/>
    </source>
</evidence>
<dbReference type="Proteomes" id="UP001162992">
    <property type="component" value="Chromosome 8"/>
</dbReference>
<proteinExistence type="predicted"/>
<dbReference type="EMBL" id="CM055099">
    <property type="protein sequence ID" value="KAJ7546755.1"/>
    <property type="molecule type" value="Genomic_DNA"/>
</dbReference>
<reference evidence="2" key="1">
    <citation type="journal article" date="2024" name="Proc. Natl. Acad. Sci. U.S.A.">
        <title>Extraordinary preservation of gene collinearity over three hundred million years revealed in homosporous lycophytes.</title>
        <authorList>
            <person name="Li C."/>
            <person name="Wickell D."/>
            <person name="Kuo L.Y."/>
            <person name="Chen X."/>
            <person name="Nie B."/>
            <person name="Liao X."/>
            <person name="Peng D."/>
            <person name="Ji J."/>
            <person name="Jenkins J."/>
            <person name="Williams M."/>
            <person name="Shu S."/>
            <person name="Plott C."/>
            <person name="Barry K."/>
            <person name="Rajasekar S."/>
            <person name="Grimwood J."/>
            <person name="Han X."/>
            <person name="Sun S."/>
            <person name="Hou Z."/>
            <person name="He W."/>
            <person name="Dai G."/>
            <person name="Sun C."/>
            <person name="Schmutz J."/>
            <person name="Leebens-Mack J.H."/>
            <person name="Li F.W."/>
            <person name="Wang L."/>
        </authorList>
    </citation>
    <scope>NUCLEOTIDE SEQUENCE [LARGE SCALE GENOMIC DNA]</scope>
    <source>
        <strain evidence="2">cv. PW_Plant_1</strain>
    </source>
</reference>
<name>A0ACC2CY04_DIPCM</name>
<protein>
    <submittedName>
        <fullName evidence="1">Uncharacterized protein</fullName>
    </submittedName>
</protein>
<evidence type="ECO:0000313" key="1">
    <source>
        <dbReference type="EMBL" id="KAJ7546755.1"/>
    </source>
</evidence>
<comment type="caution">
    <text evidence="1">The sequence shown here is derived from an EMBL/GenBank/DDBJ whole genome shotgun (WGS) entry which is preliminary data.</text>
</comment>
<accession>A0ACC2CY04</accession>